<evidence type="ECO:0000256" key="2">
    <source>
        <dbReference type="ARBA" id="ARBA00022670"/>
    </source>
</evidence>
<dbReference type="InterPro" id="IPR050966">
    <property type="entry name" value="Glutamyl_endopeptidase"/>
</dbReference>
<dbReference type="HOGENOM" id="CLU_068119_0_0_1"/>
<evidence type="ECO:0000256" key="6">
    <source>
        <dbReference type="RuleBase" id="RU004296"/>
    </source>
</evidence>
<evidence type="ECO:0000313" key="7">
    <source>
        <dbReference type="EMBL" id="EOO02140.1"/>
    </source>
</evidence>
<dbReference type="InterPro" id="IPR008256">
    <property type="entry name" value="Peptidase_S1B"/>
</dbReference>
<dbReference type="AlphaFoldDB" id="R8BS68"/>
<dbReference type="RefSeq" id="XP_007913106.1">
    <property type="nucleotide sequence ID" value="XM_007914915.1"/>
</dbReference>
<protein>
    <recommendedName>
        <fullName evidence="6">Serine protease</fullName>
        <ecNumber evidence="6">3.4.21.-</ecNumber>
    </recommendedName>
</protein>
<keyword evidence="8" id="KW-1185">Reference proteome</keyword>
<dbReference type="PANTHER" id="PTHR15462:SF8">
    <property type="entry name" value="SERINE PROTEASE"/>
    <property type="match status" value="1"/>
</dbReference>
<keyword evidence="2 6" id="KW-0645">Protease</keyword>
<dbReference type="EC" id="3.4.21.-" evidence="6"/>
<comment type="similarity">
    <text evidence="1 6">Belongs to the peptidase S1B family.</text>
</comment>
<dbReference type="InterPro" id="IPR009003">
    <property type="entry name" value="Peptidase_S1_PA"/>
</dbReference>
<sequence>MCIPSPGTERTWFTLIYPITSKNSKSVIMVALSSVLLVAGLASHAKASPTGRSTVDLDQATITQAVGYSPSLPKGLVKPKVTPPTPIIRQFTPEEFDAWAVNVSSTVTARSAGKIAHEKRIIGTDERYYQSSSAYPFGSIGRLYMPVTGGYAWCTGTLVGPRLMASARHCIDSDAQYFLFEPGYNNGDVFPSAYVTEIVSLAADSSIGTCDLKNDWALYVLGDALGTQRGYMPVGNYTADRSVVENQNVLYNAGYPGDLSSGQQLYMSDSRDSYLYLSGSCANGGPIVGNCDVAGGMSGGPLWRRSGDDRWTYGGLYGTAVDATGTQVSIHSWGDSFIEGVKNLNAQYPS</sequence>
<dbReference type="Proteomes" id="UP000014074">
    <property type="component" value="Unassembled WGS sequence"/>
</dbReference>
<evidence type="ECO:0000256" key="3">
    <source>
        <dbReference type="ARBA" id="ARBA00022729"/>
    </source>
</evidence>
<dbReference type="Gene3D" id="2.40.10.10">
    <property type="entry name" value="Trypsin-like serine proteases"/>
    <property type="match status" value="2"/>
</dbReference>
<reference evidence="8" key="1">
    <citation type="journal article" date="2013" name="Genome Announc.">
        <title>Draft genome sequence of the ascomycete Phaeoacremonium aleophilum strain UCR-PA7, a causal agent of the esca disease complex in grapevines.</title>
        <authorList>
            <person name="Blanco-Ulate B."/>
            <person name="Rolshausen P."/>
            <person name="Cantu D."/>
        </authorList>
    </citation>
    <scope>NUCLEOTIDE SEQUENCE [LARGE SCALE GENOMIC DNA]</scope>
    <source>
        <strain evidence="8">UCR-PA7</strain>
    </source>
</reference>
<dbReference type="InterPro" id="IPR043504">
    <property type="entry name" value="Peptidase_S1_PA_chymotrypsin"/>
</dbReference>
<keyword evidence="4 6" id="KW-0378">Hydrolase</keyword>
<dbReference type="EMBL" id="KB932931">
    <property type="protein sequence ID" value="EOO02140.1"/>
    <property type="molecule type" value="Genomic_DNA"/>
</dbReference>
<dbReference type="PRINTS" id="PR00839">
    <property type="entry name" value="V8PROTEASE"/>
</dbReference>
<evidence type="ECO:0000256" key="5">
    <source>
        <dbReference type="ARBA" id="ARBA00022825"/>
    </source>
</evidence>
<dbReference type="SUPFAM" id="SSF50494">
    <property type="entry name" value="Trypsin-like serine proteases"/>
    <property type="match status" value="1"/>
</dbReference>
<dbReference type="PANTHER" id="PTHR15462">
    <property type="entry name" value="SERINE PROTEASE"/>
    <property type="match status" value="1"/>
</dbReference>
<organism evidence="7 8">
    <name type="scientific">Phaeoacremonium minimum (strain UCR-PA7)</name>
    <name type="common">Esca disease fungus</name>
    <name type="synonym">Togninia minima</name>
    <dbReference type="NCBI Taxonomy" id="1286976"/>
    <lineage>
        <taxon>Eukaryota</taxon>
        <taxon>Fungi</taxon>
        <taxon>Dikarya</taxon>
        <taxon>Ascomycota</taxon>
        <taxon>Pezizomycotina</taxon>
        <taxon>Sordariomycetes</taxon>
        <taxon>Sordariomycetidae</taxon>
        <taxon>Togniniales</taxon>
        <taxon>Togniniaceae</taxon>
        <taxon>Phaeoacremonium</taxon>
    </lineage>
</organism>
<dbReference type="eggNOG" id="ENOG502SCHB">
    <property type="taxonomic scope" value="Eukaryota"/>
</dbReference>
<dbReference type="Pfam" id="PF13365">
    <property type="entry name" value="Trypsin_2"/>
    <property type="match status" value="1"/>
</dbReference>
<evidence type="ECO:0000256" key="1">
    <source>
        <dbReference type="ARBA" id="ARBA00008764"/>
    </source>
</evidence>
<accession>R8BS68</accession>
<dbReference type="GeneID" id="19322597"/>
<dbReference type="OrthoDB" id="10037376at2759"/>
<evidence type="ECO:0000256" key="4">
    <source>
        <dbReference type="ARBA" id="ARBA00022801"/>
    </source>
</evidence>
<name>R8BS68_PHAM7</name>
<dbReference type="GO" id="GO:0006508">
    <property type="term" value="P:proteolysis"/>
    <property type="evidence" value="ECO:0007669"/>
    <property type="project" value="UniProtKB-KW"/>
</dbReference>
<keyword evidence="5 6" id="KW-0720">Serine protease</keyword>
<gene>
    <name evidence="7" type="ORF">UCRPA7_2357</name>
</gene>
<keyword evidence="3" id="KW-0732">Signal</keyword>
<dbReference type="KEGG" id="tmn:UCRPA7_2357"/>
<dbReference type="GO" id="GO:0008236">
    <property type="term" value="F:serine-type peptidase activity"/>
    <property type="evidence" value="ECO:0007669"/>
    <property type="project" value="UniProtKB-KW"/>
</dbReference>
<proteinExistence type="inferred from homology"/>
<evidence type="ECO:0000313" key="8">
    <source>
        <dbReference type="Proteomes" id="UP000014074"/>
    </source>
</evidence>